<sequence length="56" mass="6015">MNTAFLYTALVAIFACAAPIAAQWVDPNCPTDRCMVIGLPEIRRCIKQSDGSPCNG</sequence>
<dbReference type="KEGG" id="ffu:CLAFUR5_14000"/>
<feature type="signal peptide" evidence="1">
    <location>
        <begin position="1"/>
        <end position="22"/>
    </location>
</feature>
<organism evidence="2 3">
    <name type="scientific">Passalora fulva</name>
    <name type="common">Tomato leaf mold</name>
    <name type="synonym">Cladosporium fulvum</name>
    <dbReference type="NCBI Taxonomy" id="5499"/>
    <lineage>
        <taxon>Eukaryota</taxon>
        <taxon>Fungi</taxon>
        <taxon>Dikarya</taxon>
        <taxon>Ascomycota</taxon>
        <taxon>Pezizomycotina</taxon>
        <taxon>Dothideomycetes</taxon>
        <taxon>Dothideomycetidae</taxon>
        <taxon>Mycosphaerellales</taxon>
        <taxon>Mycosphaerellaceae</taxon>
        <taxon>Fulvia</taxon>
    </lineage>
</organism>
<feature type="chain" id="PRO_5040421111" evidence="1">
    <location>
        <begin position="23"/>
        <end position="56"/>
    </location>
</feature>
<dbReference type="GeneID" id="71993878"/>
<accession>A0A9Q8UWA3</accession>
<evidence type="ECO:0000256" key="1">
    <source>
        <dbReference type="SAM" id="SignalP"/>
    </source>
</evidence>
<keyword evidence="3" id="KW-1185">Reference proteome</keyword>
<keyword evidence="1" id="KW-0732">Signal</keyword>
<dbReference type="Proteomes" id="UP000756132">
    <property type="component" value="Chromosome 12"/>
</dbReference>
<evidence type="ECO:0000313" key="3">
    <source>
        <dbReference type="Proteomes" id="UP000756132"/>
    </source>
</evidence>
<gene>
    <name evidence="2" type="ORF">CLAFUR5_14000</name>
</gene>
<proteinExistence type="predicted"/>
<protein>
    <submittedName>
        <fullName evidence="2">Uncharacterized protein</fullName>
    </submittedName>
</protein>
<dbReference type="EMBL" id="CP090174">
    <property type="protein sequence ID" value="UJO24806.1"/>
    <property type="molecule type" value="Genomic_DNA"/>
</dbReference>
<name>A0A9Q8UWA3_PASFU</name>
<evidence type="ECO:0000313" key="2">
    <source>
        <dbReference type="EMBL" id="UJO24806.1"/>
    </source>
</evidence>
<reference evidence="2" key="1">
    <citation type="submission" date="2021-12" db="EMBL/GenBank/DDBJ databases">
        <authorList>
            <person name="Zaccaron A."/>
            <person name="Stergiopoulos I."/>
        </authorList>
    </citation>
    <scope>NUCLEOTIDE SEQUENCE</scope>
    <source>
        <strain evidence="2">Race5_Kim</strain>
    </source>
</reference>
<reference evidence="2" key="2">
    <citation type="journal article" date="2022" name="Microb. Genom.">
        <title>A chromosome-scale genome assembly of the tomato pathogen Cladosporium fulvum reveals a compartmentalized genome architecture and the presence of a dispensable chromosome.</title>
        <authorList>
            <person name="Zaccaron A.Z."/>
            <person name="Chen L.H."/>
            <person name="Samaras A."/>
            <person name="Stergiopoulos I."/>
        </authorList>
    </citation>
    <scope>NUCLEOTIDE SEQUENCE</scope>
    <source>
        <strain evidence="2">Race5_Kim</strain>
    </source>
</reference>
<dbReference type="AlphaFoldDB" id="A0A9Q8UWA3"/>
<dbReference type="RefSeq" id="XP_047769172.1">
    <property type="nucleotide sequence ID" value="XM_047913148.1"/>
</dbReference>